<dbReference type="EMBL" id="BARS01053594">
    <property type="protein sequence ID" value="GAG52572.1"/>
    <property type="molecule type" value="Genomic_DNA"/>
</dbReference>
<dbReference type="InterPro" id="IPR029016">
    <property type="entry name" value="GAF-like_dom_sf"/>
</dbReference>
<name>X0Z1Y8_9ZZZZ</name>
<feature type="non-terminal residue" evidence="2">
    <location>
        <position position="1"/>
    </location>
</feature>
<dbReference type="Pfam" id="PF01590">
    <property type="entry name" value="GAF"/>
    <property type="match status" value="1"/>
</dbReference>
<dbReference type="InterPro" id="IPR052023">
    <property type="entry name" value="Histidine_kinase_KdpD"/>
</dbReference>
<comment type="caution">
    <text evidence="2">The sequence shown here is derived from an EMBL/GenBank/DDBJ whole genome shotgun (WGS) entry which is preliminary data.</text>
</comment>
<organism evidence="2">
    <name type="scientific">marine sediment metagenome</name>
    <dbReference type="NCBI Taxonomy" id="412755"/>
    <lineage>
        <taxon>unclassified sequences</taxon>
        <taxon>metagenomes</taxon>
        <taxon>ecological metagenomes</taxon>
    </lineage>
</organism>
<dbReference type="InterPro" id="IPR036890">
    <property type="entry name" value="HATPase_C_sf"/>
</dbReference>
<feature type="domain" description="GAF" evidence="1">
    <location>
        <begin position="6"/>
        <end position="83"/>
    </location>
</feature>
<dbReference type="SUPFAM" id="SSF55874">
    <property type="entry name" value="ATPase domain of HSP90 chaperone/DNA topoisomerase II/histidine kinase"/>
    <property type="match status" value="1"/>
</dbReference>
<dbReference type="AlphaFoldDB" id="X0Z1Y8"/>
<reference evidence="2" key="1">
    <citation type="journal article" date="2014" name="Front. Microbiol.">
        <title>High frequency of phylogenetically diverse reductive dehalogenase-homologous genes in deep subseafloor sedimentary metagenomes.</title>
        <authorList>
            <person name="Kawai M."/>
            <person name="Futagami T."/>
            <person name="Toyoda A."/>
            <person name="Takaki Y."/>
            <person name="Nishi S."/>
            <person name="Hori S."/>
            <person name="Arai W."/>
            <person name="Tsubouchi T."/>
            <person name="Morono Y."/>
            <person name="Uchiyama I."/>
            <person name="Ito T."/>
            <person name="Fujiyama A."/>
            <person name="Inagaki F."/>
            <person name="Takami H."/>
        </authorList>
    </citation>
    <scope>NUCLEOTIDE SEQUENCE</scope>
    <source>
        <strain evidence="2">Expedition CK06-06</strain>
    </source>
</reference>
<proteinExistence type="predicted"/>
<dbReference type="GO" id="GO:0000155">
    <property type="term" value="F:phosphorelay sensor kinase activity"/>
    <property type="evidence" value="ECO:0007669"/>
    <property type="project" value="TreeGrafter"/>
</dbReference>
<dbReference type="GO" id="GO:0005886">
    <property type="term" value="C:plasma membrane"/>
    <property type="evidence" value="ECO:0007669"/>
    <property type="project" value="TreeGrafter"/>
</dbReference>
<evidence type="ECO:0000313" key="2">
    <source>
        <dbReference type="EMBL" id="GAG52572.1"/>
    </source>
</evidence>
<accession>X0Z1Y8</accession>
<dbReference type="Gene3D" id="3.30.450.40">
    <property type="match status" value="1"/>
</dbReference>
<dbReference type="Gene3D" id="3.30.565.10">
    <property type="entry name" value="Histidine kinase-like ATPase, C-terminal domain"/>
    <property type="match status" value="1"/>
</dbReference>
<dbReference type="SUPFAM" id="SSF55781">
    <property type="entry name" value="GAF domain-like"/>
    <property type="match status" value="1"/>
</dbReference>
<dbReference type="PANTHER" id="PTHR45569">
    <property type="entry name" value="SENSOR PROTEIN KDPD"/>
    <property type="match status" value="1"/>
</dbReference>
<dbReference type="PANTHER" id="PTHR45569:SF1">
    <property type="entry name" value="SENSOR PROTEIN KDPD"/>
    <property type="match status" value="1"/>
</dbReference>
<feature type="non-terminal residue" evidence="2">
    <location>
        <position position="224"/>
    </location>
</feature>
<dbReference type="Gene3D" id="1.10.287.130">
    <property type="match status" value="1"/>
</dbReference>
<evidence type="ECO:0000259" key="1">
    <source>
        <dbReference type="Pfam" id="PF01590"/>
    </source>
</evidence>
<dbReference type="InterPro" id="IPR003018">
    <property type="entry name" value="GAF"/>
</dbReference>
<protein>
    <recommendedName>
        <fullName evidence="1">GAF domain-containing protein</fullName>
    </recommendedName>
</protein>
<sequence length="224" mass="24257">TIMNMVITQGEAVLSADALADERFHGGESIVAGNIRSAICVPLRSRDKVLGLVQVHNEEGSRQFSEDDQLMMVAIGNAAGMALENARLFQTILRAERLAAVGGVVAGLSHYIKNVLNGMQAGAMVVQMTLQNKDLDGLSKGWEIVRKNLGKVKDLVMDMLSYTKERKLQLEPVNPNDIVSDVLELMQSKAQGRGIRLTANLDSRLGAAMLDPTGIHRVLLNLVG</sequence>
<gene>
    <name evidence="2" type="ORF">S01H1_79493</name>
</gene>